<proteinExistence type="predicted"/>
<dbReference type="PANTHER" id="PTHR34610:SF4">
    <property type="entry name" value="SLL8027 PROTEIN"/>
    <property type="match status" value="1"/>
</dbReference>
<dbReference type="InterPro" id="IPR029060">
    <property type="entry name" value="PIN-like_dom_sf"/>
</dbReference>
<dbReference type="PANTHER" id="PTHR34610">
    <property type="entry name" value="SSL7007 PROTEIN"/>
    <property type="match status" value="1"/>
</dbReference>
<keyword evidence="3" id="KW-1185">Reference proteome</keyword>
<dbReference type="NCBIfam" id="TIGR00305">
    <property type="entry name" value="putative toxin-antitoxin system toxin component, PIN family"/>
    <property type="match status" value="1"/>
</dbReference>
<dbReference type="AlphaFoldDB" id="D6SUX6"/>
<dbReference type="Proteomes" id="UP000005496">
    <property type="component" value="Unassembled WGS sequence"/>
</dbReference>
<accession>D6SUX6</accession>
<dbReference type="SUPFAM" id="SSF88723">
    <property type="entry name" value="PIN domain-like"/>
    <property type="match status" value="1"/>
</dbReference>
<reference evidence="2" key="1">
    <citation type="submission" date="2010-05" db="EMBL/GenBank/DDBJ databases">
        <title>The draft genome of Desulfonatronospira thiodismutans ASO3-1.</title>
        <authorList>
            <consortium name="US DOE Joint Genome Institute (JGI-PGF)"/>
            <person name="Lucas S."/>
            <person name="Copeland A."/>
            <person name="Lapidus A."/>
            <person name="Cheng J.-F."/>
            <person name="Bruce D."/>
            <person name="Goodwin L."/>
            <person name="Pitluck S."/>
            <person name="Chertkov O."/>
            <person name="Brettin T."/>
            <person name="Detter J.C."/>
            <person name="Han C."/>
            <person name="Land M.L."/>
            <person name="Hauser L."/>
            <person name="Kyrpides N."/>
            <person name="Mikhailova N."/>
            <person name="Muyzer G."/>
            <person name="Woyke T."/>
        </authorList>
    </citation>
    <scope>NUCLEOTIDE SEQUENCE [LARGE SCALE GENOMIC DNA]</scope>
    <source>
        <strain evidence="2">ASO3-1</strain>
    </source>
</reference>
<gene>
    <name evidence="2" type="ORF">Dthio_PD0015</name>
</gene>
<comment type="caution">
    <text evidence="2">The sequence shown here is derived from an EMBL/GenBank/DDBJ whole genome shotgun (WGS) entry which is preliminary data.</text>
</comment>
<evidence type="ECO:0000313" key="2">
    <source>
        <dbReference type="EMBL" id="EFI32732.1"/>
    </source>
</evidence>
<protein>
    <submittedName>
        <fullName evidence="2">PilT protein domain protein</fullName>
    </submittedName>
</protein>
<dbReference type="InterPro" id="IPR002850">
    <property type="entry name" value="PIN_toxin-like"/>
</dbReference>
<feature type="domain" description="PIN" evidence="1">
    <location>
        <begin position="1"/>
        <end position="114"/>
    </location>
</feature>
<name>D6SUX6_9BACT</name>
<evidence type="ECO:0000313" key="3">
    <source>
        <dbReference type="Proteomes" id="UP000005496"/>
    </source>
</evidence>
<dbReference type="RefSeq" id="WP_008871831.1">
    <property type="nucleotide sequence ID" value="NZ_ACJN02000005.1"/>
</dbReference>
<sequence length="135" mass="15344">MDVVVDTNVVVSGLLFKGLPGRIVSLWKQRDIIPYVTREIVDEYIRVLTYPKFQLSGLEIEYLVYQEILPYVEIVKPLTRVHVVHDDPADDMFLHCALAGQVKTIISGDKHLLDVQAYKSISILDPADFLQKFSG</sequence>
<dbReference type="Pfam" id="PF13470">
    <property type="entry name" value="PIN_3"/>
    <property type="match status" value="1"/>
</dbReference>
<dbReference type="InterPro" id="IPR002716">
    <property type="entry name" value="PIN_dom"/>
</dbReference>
<dbReference type="OrthoDB" id="9798108at2"/>
<evidence type="ECO:0000259" key="1">
    <source>
        <dbReference type="SMART" id="SM00670"/>
    </source>
</evidence>
<dbReference type="SMART" id="SM00670">
    <property type="entry name" value="PINc"/>
    <property type="match status" value="1"/>
</dbReference>
<organism evidence="2 3">
    <name type="scientific">Desulfonatronospira thiodismutans ASO3-1</name>
    <dbReference type="NCBI Taxonomy" id="555779"/>
    <lineage>
        <taxon>Bacteria</taxon>
        <taxon>Pseudomonadati</taxon>
        <taxon>Thermodesulfobacteriota</taxon>
        <taxon>Desulfovibrionia</taxon>
        <taxon>Desulfovibrionales</taxon>
        <taxon>Desulfonatronovibrionaceae</taxon>
        <taxon>Desulfonatronospira</taxon>
    </lineage>
</organism>
<dbReference type="EMBL" id="ACJN02000005">
    <property type="protein sequence ID" value="EFI32732.1"/>
    <property type="molecule type" value="Genomic_DNA"/>
</dbReference>
<dbReference type="eggNOG" id="COG1569">
    <property type="taxonomic scope" value="Bacteria"/>
</dbReference>